<comment type="similarity">
    <text evidence="1">Belongs to the catalase family.</text>
</comment>
<dbReference type="EMBL" id="QXGH01000028">
    <property type="protein sequence ID" value="RHW24858.1"/>
    <property type="molecule type" value="Genomic_DNA"/>
</dbReference>
<dbReference type="Gene3D" id="1.20.1280.120">
    <property type="match status" value="1"/>
</dbReference>
<evidence type="ECO:0000313" key="6">
    <source>
        <dbReference type="EMBL" id="RHW24858.1"/>
    </source>
</evidence>
<dbReference type="Gene3D" id="2.40.180.10">
    <property type="entry name" value="Catalase core domain"/>
    <property type="match status" value="1"/>
</dbReference>
<keyword evidence="1 3" id="KW-0408">Iron</keyword>
<feature type="region of interest" description="Disordered" evidence="4">
    <location>
        <begin position="1"/>
        <end position="21"/>
    </location>
</feature>
<protein>
    <recommendedName>
        <fullName evidence="1">Catalase-related peroxidase</fullName>
        <ecNumber evidence="1">1.11.1.-</ecNumber>
    </recommendedName>
</protein>
<dbReference type="GO" id="GO:0005737">
    <property type="term" value="C:cytoplasm"/>
    <property type="evidence" value="ECO:0007669"/>
    <property type="project" value="TreeGrafter"/>
</dbReference>
<evidence type="ECO:0000256" key="3">
    <source>
        <dbReference type="PIRSR" id="PIRSR000296-2"/>
    </source>
</evidence>
<keyword evidence="1 6" id="KW-0560">Oxidoreductase</keyword>
<dbReference type="PRINTS" id="PR00067">
    <property type="entry name" value="CATALASE"/>
</dbReference>
<evidence type="ECO:0000313" key="7">
    <source>
        <dbReference type="Proteomes" id="UP000283644"/>
    </source>
</evidence>
<keyword evidence="1 3" id="KW-0479">Metal-binding</keyword>
<feature type="binding site" description="axial binding residue" evidence="3">
    <location>
        <position position="326"/>
    </location>
    <ligand>
        <name>heme</name>
        <dbReference type="ChEBI" id="CHEBI:30413"/>
    </ligand>
    <ligandPart>
        <name>Fe</name>
        <dbReference type="ChEBI" id="CHEBI:18248"/>
    </ligandPart>
</feature>
<sequence>MRRRSGHRDDGRRGPAAVVRGGHPPVAAGCPIVCRVSAVTPAAVVDRLRAAFGRPTEPDTPHRTLHAKGAFYAGTFTATPRAAELSTAGHLQGSEVPILVRWSNGGGNHRAPDKAPDVRGMSVSFKLPDGTATDILGQTAPRFVVRTPEAFVEFTEAARNPRKLPGFLLRHRDAVPALLVNGKARALISPRSYAAVPYFAVHAFRWVAADGTGSWVRYVLRPQSSTDPEGSFEGRDRLREEIVARLAAGPVTFTLEVSVAADGDDPNDPMSVWKPREVFDAGTLTITGPADDPEADGGVVVFDPTRVVDGIELSEDPILLFRPQAYAESVRRRLG</sequence>
<organism evidence="6 7">
    <name type="scientific">Nocardioides immobilis</name>
    <dbReference type="NCBI Taxonomy" id="2049295"/>
    <lineage>
        <taxon>Bacteria</taxon>
        <taxon>Bacillati</taxon>
        <taxon>Actinomycetota</taxon>
        <taxon>Actinomycetes</taxon>
        <taxon>Propionibacteriales</taxon>
        <taxon>Nocardioidaceae</taxon>
        <taxon>Nocardioides</taxon>
    </lineage>
</organism>
<evidence type="ECO:0000256" key="1">
    <source>
        <dbReference type="PIRNR" id="PIRNR000296"/>
    </source>
</evidence>
<dbReference type="OrthoDB" id="255727at2"/>
<dbReference type="PROSITE" id="PS51402">
    <property type="entry name" value="CATALASE_3"/>
    <property type="match status" value="1"/>
</dbReference>
<dbReference type="InterPro" id="IPR020835">
    <property type="entry name" value="Catalase_sf"/>
</dbReference>
<keyword evidence="1 3" id="KW-0349">Heme</keyword>
<dbReference type="PIRSF" id="PIRSF000296">
    <property type="entry name" value="SrpA"/>
    <property type="match status" value="1"/>
</dbReference>
<dbReference type="Proteomes" id="UP000283644">
    <property type="component" value="Unassembled WGS sequence"/>
</dbReference>
<dbReference type="EC" id="1.11.1.-" evidence="1"/>
<dbReference type="PANTHER" id="PTHR11465:SF62">
    <property type="entry name" value="CATALASE T"/>
    <property type="match status" value="1"/>
</dbReference>
<evidence type="ECO:0000256" key="4">
    <source>
        <dbReference type="SAM" id="MobiDB-lite"/>
    </source>
</evidence>
<keyword evidence="7" id="KW-1185">Reference proteome</keyword>
<dbReference type="GO" id="GO:0020037">
    <property type="term" value="F:heme binding"/>
    <property type="evidence" value="ECO:0007669"/>
    <property type="project" value="InterPro"/>
</dbReference>
<comment type="cofactor">
    <cofactor evidence="1">
        <name>heme</name>
        <dbReference type="ChEBI" id="CHEBI:30413"/>
    </cofactor>
</comment>
<proteinExistence type="inferred from homology"/>
<reference evidence="6 7" key="1">
    <citation type="submission" date="2018-09" db="EMBL/GenBank/DDBJ databases">
        <title>Genome sequencing of Nocardioides immobilis CCTCC AB 2017083 for comparison to Nocardioides silvaticus.</title>
        <authorList>
            <person name="Li C."/>
            <person name="Wang G."/>
        </authorList>
    </citation>
    <scope>NUCLEOTIDE SEQUENCE [LARGE SCALE GENOMIC DNA]</scope>
    <source>
        <strain evidence="6 7">CCTCC AB 2017083</strain>
    </source>
</reference>
<evidence type="ECO:0000259" key="5">
    <source>
        <dbReference type="SMART" id="SM01060"/>
    </source>
</evidence>
<dbReference type="GO" id="GO:0046872">
    <property type="term" value="F:metal ion binding"/>
    <property type="evidence" value="ECO:0007669"/>
    <property type="project" value="UniProtKB-KW"/>
</dbReference>
<comment type="caution">
    <text evidence="6">The sequence shown here is derived from an EMBL/GenBank/DDBJ whole genome shotgun (WGS) entry which is preliminary data.</text>
</comment>
<dbReference type="GO" id="GO:0004096">
    <property type="term" value="F:catalase activity"/>
    <property type="evidence" value="ECO:0007669"/>
    <property type="project" value="InterPro"/>
</dbReference>
<dbReference type="GO" id="GO:0042744">
    <property type="term" value="P:hydrogen peroxide catabolic process"/>
    <property type="evidence" value="ECO:0007669"/>
    <property type="project" value="TreeGrafter"/>
</dbReference>
<gene>
    <name evidence="6" type="ORF">D0Z08_21885</name>
</gene>
<evidence type="ECO:0000256" key="2">
    <source>
        <dbReference type="PIRSR" id="PIRSR000296-1"/>
    </source>
</evidence>
<dbReference type="InterPro" id="IPR024168">
    <property type="entry name" value="Catalase_SrpA-type_pred"/>
</dbReference>
<dbReference type="SMART" id="SM01060">
    <property type="entry name" value="Catalase"/>
    <property type="match status" value="1"/>
</dbReference>
<dbReference type="SUPFAM" id="SSF56634">
    <property type="entry name" value="Heme-dependent catalase-like"/>
    <property type="match status" value="1"/>
</dbReference>
<dbReference type="InterPro" id="IPR011614">
    <property type="entry name" value="Catalase_core"/>
</dbReference>
<comment type="function">
    <text evidence="1">Has an organic peroxide-dependent peroxidase activity.</text>
</comment>
<accession>A0A417XWK0</accession>
<dbReference type="Pfam" id="PF00199">
    <property type="entry name" value="Catalase"/>
    <property type="match status" value="1"/>
</dbReference>
<dbReference type="GO" id="GO:0042542">
    <property type="term" value="P:response to hydrogen peroxide"/>
    <property type="evidence" value="ECO:0007669"/>
    <property type="project" value="TreeGrafter"/>
</dbReference>
<keyword evidence="1 6" id="KW-0575">Peroxidase</keyword>
<dbReference type="PANTHER" id="PTHR11465">
    <property type="entry name" value="CATALASE"/>
    <property type="match status" value="1"/>
</dbReference>
<feature type="active site" evidence="2">
    <location>
        <position position="66"/>
    </location>
</feature>
<dbReference type="AlphaFoldDB" id="A0A417XWK0"/>
<name>A0A417XWK0_9ACTN</name>
<dbReference type="InterPro" id="IPR018028">
    <property type="entry name" value="Catalase"/>
</dbReference>
<feature type="domain" description="Catalase core" evidence="5">
    <location>
        <begin position="25"/>
        <end position="335"/>
    </location>
</feature>